<feature type="region of interest" description="Disordered" evidence="3">
    <location>
        <begin position="704"/>
        <end position="757"/>
    </location>
</feature>
<dbReference type="PANTHER" id="PTHR12203:SF35">
    <property type="entry name" value="PROTEIN O-GLUCOSYLTRANSFERASE 1"/>
    <property type="match status" value="1"/>
</dbReference>
<evidence type="ECO:0000313" key="7">
    <source>
        <dbReference type="Proteomes" id="UP001153365"/>
    </source>
</evidence>
<feature type="domain" description="Glycosyl transferase CAP10" evidence="5">
    <location>
        <begin position="394"/>
        <end position="668"/>
    </location>
</feature>
<feature type="compositionally biased region" description="Acidic residues" evidence="3">
    <location>
        <begin position="706"/>
        <end position="721"/>
    </location>
</feature>
<sequence length="757" mass="87467">MTRVMTQLPGKLRSRRSIRRLMIISAWLLIIHESFYLISRRDTKLSLSARRVLRISSLKPIDQLKPPHPITTRLESARLNWYNKVNSQSVNYPQFKSRYRSRYGLEPPDGMREWFNVVSADGFLLVDEFDEMMNSLKIFRTMDSIELERRTLEVASMPTFSLLNITERHAYFNGQNYRGDFKKYSRENYGPGLERVEGLASMMQRHIRRIPDGLLFAVSELAEPRVIVPWQDHPETLQSFDQLTSSSSQTIFKNYNLRLQPPSLKKLLPTPNFRESGSAWELYAKSCPPESSARKNLVSLKGSSAMRHTHQQALQLDRSTDPTRLDPIQSKLGRVKTGLAKRRISSSAPTITDGDMSFDPTGGNPNGFNDVKTLIDGSEEFSFVRLNYKGLTHPELCQDSELHQLQGAFFSDWRGLPALYPVFSPSKIDGYSVPSNFYYGDDARYTFQSNETIEWEDRHNKLFWRGKTTGGGNSPPRHQMQYQRHRFVRMAESLSTNLKSLLIPKSKNGLIYHVKKSIVELNRAWMDVGFTGYTGCGEPDICSLTERIFRLKKPVPLSEMAKYKAILDLDGMAFSGRFVALMSMGSGVLKATIFRDAFTDWVEPWVHYIPLSSGYSELYNILGYFLPLPNSEESEKLEEQKKLSWIKQLLTGTTMSNEREGDKQLRRVAEDGLKWSKTVGNKADIEAYVYRLALEWGRLTGKVGDETIDEDEENEIKEFEEDEKKRRAKEEKERLKLKLKQQQEQQRRQKQEQEQEQ</sequence>
<keyword evidence="4" id="KW-1133">Transmembrane helix</keyword>
<dbReference type="AlphaFoldDB" id="A0AAV0BGD1"/>
<comment type="caution">
    <text evidence="6">The sequence shown here is derived from an EMBL/GenBank/DDBJ whole genome shotgun (WGS) entry which is preliminary data.</text>
</comment>
<dbReference type="Proteomes" id="UP001153365">
    <property type="component" value="Unassembled WGS sequence"/>
</dbReference>
<keyword evidence="4" id="KW-0812">Transmembrane</keyword>
<proteinExistence type="inferred from homology"/>
<organism evidence="6 7">
    <name type="scientific">Phakopsora pachyrhizi</name>
    <name type="common">Asian soybean rust disease fungus</name>
    <dbReference type="NCBI Taxonomy" id="170000"/>
    <lineage>
        <taxon>Eukaryota</taxon>
        <taxon>Fungi</taxon>
        <taxon>Dikarya</taxon>
        <taxon>Basidiomycota</taxon>
        <taxon>Pucciniomycotina</taxon>
        <taxon>Pucciniomycetes</taxon>
        <taxon>Pucciniales</taxon>
        <taxon>Phakopsoraceae</taxon>
        <taxon>Phakopsora</taxon>
    </lineage>
</organism>
<keyword evidence="4" id="KW-0472">Membrane</keyword>
<dbReference type="InterPro" id="IPR051091">
    <property type="entry name" value="O-Glucosyltr/Glycosyltrsf_90"/>
</dbReference>
<dbReference type="InterPro" id="IPR006598">
    <property type="entry name" value="CAP10"/>
</dbReference>
<feature type="transmembrane region" description="Helical" evidence="4">
    <location>
        <begin position="21"/>
        <end position="38"/>
    </location>
</feature>
<keyword evidence="7" id="KW-1185">Reference proteome</keyword>
<name>A0AAV0BGD1_PHAPC</name>
<comment type="similarity">
    <text evidence="1">Belongs to the glycosyltransferase 90 family.</text>
</comment>
<dbReference type="SMART" id="SM00672">
    <property type="entry name" value="CAP10"/>
    <property type="match status" value="1"/>
</dbReference>
<feature type="compositionally biased region" description="Basic and acidic residues" evidence="3">
    <location>
        <begin position="722"/>
        <end position="736"/>
    </location>
</feature>
<feature type="compositionally biased region" description="Basic and acidic residues" evidence="3">
    <location>
        <begin position="745"/>
        <end position="757"/>
    </location>
</feature>
<evidence type="ECO:0000313" key="6">
    <source>
        <dbReference type="EMBL" id="CAH7686231.1"/>
    </source>
</evidence>
<evidence type="ECO:0000256" key="3">
    <source>
        <dbReference type="SAM" id="MobiDB-lite"/>
    </source>
</evidence>
<dbReference type="Pfam" id="PF05686">
    <property type="entry name" value="Glyco_transf_90"/>
    <property type="match status" value="1"/>
</dbReference>
<evidence type="ECO:0000256" key="1">
    <source>
        <dbReference type="ARBA" id="ARBA00010118"/>
    </source>
</evidence>
<protein>
    <recommendedName>
        <fullName evidence="5">Glycosyl transferase CAP10 domain-containing protein</fullName>
    </recommendedName>
</protein>
<evidence type="ECO:0000256" key="4">
    <source>
        <dbReference type="SAM" id="Phobius"/>
    </source>
</evidence>
<evidence type="ECO:0000256" key="2">
    <source>
        <dbReference type="ARBA" id="ARBA00022679"/>
    </source>
</evidence>
<dbReference type="PANTHER" id="PTHR12203">
    <property type="entry name" value="KDEL LYS-ASP-GLU-LEU CONTAINING - RELATED"/>
    <property type="match status" value="1"/>
</dbReference>
<keyword evidence="2" id="KW-0808">Transferase</keyword>
<evidence type="ECO:0000259" key="5">
    <source>
        <dbReference type="SMART" id="SM00672"/>
    </source>
</evidence>
<reference evidence="6" key="1">
    <citation type="submission" date="2022-06" db="EMBL/GenBank/DDBJ databases">
        <authorList>
            <consortium name="SYNGENTA / RWTH Aachen University"/>
        </authorList>
    </citation>
    <scope>NUCLEOTIDE SEQUENCE</scope>
</reference>
<dbReference type="EMBL" id="CALTRL010005778">
    <property type="protein sequence ID" value="CAH7686231.1"/>
    <property type="molecule type" value="Genomic_DNA"/>
</dbReference>
<dbReference type="GO" id="GO:0016740">
    <property type="term" value="F:transferase activity"/>
    <property type="evidence" value="ECO:0007669"/>
    <property type="project" value="UniProtKB-KW"/>
</dbReference>
<gene>
    <name evidence="6" type="ORF">PPACK8108_LOCUS20853</name>
</gene>
<accession>A0AAV0BGD1</accession>